<dbReference type="AlphaFoldDB" id="A0A9P9CZV0"/>
<dbReference type="InterPro" id="IPR002401">
    <property type="entry name" value="Cyt_P450_E_grp-I"/>
</dbReference>
<keyword evidence="2" id="KW-0408">Iron</keyword>
<organism evidence="4 5">
    <name type="scientific">Dendryphion nanum</name>
    <dbReference type="NCBI Taxonomy" id="256645"/>
    <lineage>
        <taxon>Eukaryota</taxon>
        <taxon>Fungi</taxon>
        <taxon>Dikarya</taxon>
        <taxon>Ascomycota</taxon>
        <taxon>Pezizomycotina</taxon>
        <taxon>Dothideomycetes</taxon>
        <taxon>Pleosporomycetidae</taxon>
        <taxon>Pleosporales</taxon>
        <taxon>Torulaceae</taxon>
        <taxon>Dendryphion</taxon>
    </lineage>
</organism>
<feature type="binding site" description="axial binding residue" evidence="2">
    <location>
        <position position="520"/>
    </location>
    <ligand>
        <name>heme</name>
        <dbReference type="ChEBI" id="CHEBI:30413"/>
    </ligand>
    <ligandPart>
        <name>Fe</name>
        <dbReference type="ChEBI" id="CHEBI:18248"/>
    </ligandPart>
</feature>
<evidence type="ECO:0000256" key="2">
    <source>
        <dbReference type="PIRSR" id="PIRSR602401-1"/>
    </source>
</evidence>
<feature type="transmembrane region" description="Helical" evidence="3">
    <location>
        <begin position="29"/>
        <end position="48"/>
    </location>
</feature>
<keyword evidence="3" id="KW-1133">Transmembrane helix</keyword>
<dbReference type="OrthoDB" id="1470350at2759"/>
<keyword evidence="3" id="KW-0472">Membrane</keyword>
<comment type="cofactor">
    <cofactor evidence="2">
        <name>heme</name>
        <dbReference type="ChEBI" id="CHEBI:30413"/>
    </cofactor>
</comment>
<comment type="caution">
    <text evidence="4">The sequence shown here is derived from an EMBL/GenBank/DDBJ whole genome shotgun (WGS) entry which is preliminary data.</text>
</comment>
<dbReference type="GO" id="GO:0004497">
    <property type="term" value="F:monooxygenase activity"/>
    <property type="evidence" value="ECO:0007669"/>
    <property type="project" value="InterPro"/>
</dbReference>
<dbReference type="PRINTS" id="PR00385">
    <property type="entry name" value="P450"/>
</dbReference>
<dbReference type="InterPro" id="IPR001128">
    <property type="entry name" value="Cyt_P450"/>
</dbReference>
<dbReference type="GO" id="GO:0005506">
    <property type="term" value="F:iron ion binding"/>
    <property type="evidence" value="ECO:0007669"/>
    <property type="project" value="InterPro"/>
</dbReference>
<dbReference type="PRINTS" id="PR00463">
    <property type="entry name" value="EP450I"/>
</dbReference>
<evidence type="ECO:0000256" key="3">
    <source>
        <dbReference type="SAM" id="Phobius"/>
    </source>
</evidence>
<dbReference type="Pfam" id="PF00067">
    <property type="entry name" value="p450"/>
    <property type="match status" value="1"/>
</dbReference>
<dbReference type="Gene3D" id="1.10.630.10">
    <property type="entry name" value="Cytochrome P450"/>
    <property type="match status" value="1"/>
</dbReference>
<comment type="similarity">
    <text evidence="1">Belongs to the cytochrome P450 family.</text>
</comment>
<dbReference type="PANTHER" id="PTHR24305:SF166">
    <property type="entry name" value="CYTOCHROME P450 12A4, MITOCHONDRIAL-RELATED"/>
    <property type="match status" value="1"/>
</dbReference>
<dbReference type="SUPFAM" id="SSF48264">
    <property type="entry name" value="Cytochrome P450"/>
    <property type="match status" value="1"/>
</dbReference>
<dbReference type="InterPro" id="IPR036396">
    <property type="entry name" value="Cyt_P450_sf"/>
</dbReference>
<sequence length="577" mass="65213">MVVQVTLVFNLFVLYLLFRHQDPIRAVPIALVVCVLEISLWFSYRIIIYPQYVSPFRHLPEPPGSRFITGQTRSIPINPDVHIVRRWINDIPNDGFIRYRTIWAPDSVMITSPDLLQELLNANSNNFHKRPLLAKVASVVLGNGLVFAEGAEHKVYNVKHSAGTRLLLRLAQKQRKHLMPPFTFSQVKNLYPVFWRHAVSTTSAIKADMEITARENKSKDGVYTCNIGDWANRVTLDIIGDAGMGQSFNAIENPNNDLYAAYCTFFHSSRVPLVFSLIRIAVHNIVISRAPYLAQFFLPDPNNPVIKALRFIRGTCKEVIREGRSCIEARKLLSLGGISTFEIPKSRLPNKENVIRTAISSNVFTEEELVNQVMTFLLAGHETSAGTLTMAIYYLCKFPDVQKQLREEIRSYLPRTFDQDAITAEKFRSMPYLQAVREEVLRLAPALPVAGRRAMADTYVGSQLIPKGSTVLIAIAAINCSKAIWGEDALDFNPERWMQPGRVPTSPYANMTFLHGPRSCIGKEFANGTFLSLIVAMVSRFEFELEDPGFELKFVPMSISLKVEGGIRVRMRELEGY</sequence>
<protein>
    <submittedName>
        <fullName evidence="4">Cytochrome P450</fullName>
    </submittedName>
</protein>
<accession>A0A9P9CZV0</accession>
<evidence type="ECO:0000256" key="1">
    <source>
        <dbReference type="ARBA" id="ARBA00010617"/>
    </source>
</evidence>
<dbReference type="Proteomes" id="UP000700596">
    <property type="component" value="Unassembled WGS sequence"/>
</dbReference>
<name>A0A9P9CZV0_9PLEO</name>
<dbReference type="EMBL" id="JAGMWT010000030">
    <property type="protein sequence ID" value="KAH7109871.1"/>
    <property type="molecule type" value="Genomic_DNA"/>
</dbReference>
<evidence type="ECO:0000313" key="5">
    <source>
        <dbReference type="Proteomes" id="UP000700596"/>
    </source>
</evidence>
<evidence type="ECO:0000313" key="4">
    <source>
        <dbReference type="EMBL" id="KAH7109871.1"/>
    </source>
</evidence>
<keyword evidence="2" id="KW-0479">Metal-binding</keyword>
<dbReference type="GO" id="GO:0020037">
    <property type="term" value="F:heme binding"/>
    <property type="evidence" value="ECO:0007669"/>
    <property type="project" value="InterPro"/>
</dbReference>
<proteinExistence type="inferred from homology"/>
<reference evidence="4" key="1">
    <citation type="journal article" date="2021" name="Nat. Commun.">
        <title>Genetic determinants of endophytism in the Arabidopsis root mycobiome.</title>
        <authorList>
            <person name="Mesny F."/>
            <person name="Miyauchi S."/>
            <person name="Thiergart T."/>
            <person name="Pickel B."/>
            <person name="Atanasova L."/>
            <person name="Karlsson M."/>
            <person name="Huettel B."/>
            <person name="Barry K.W."/>
            <person name="Haridas S."/>
            <person name="Chen C."/>
            <person name="Bauer D."/>
            <person name="Andreopoulos W."/>
            <person name="Pangilinan J."/>
            <person name="LaButti K."/>
            <person name="Riley R."/>
            <person name="Lipzen A."/>
            <person name="Clum A."/>
            <person name="Drula E."/>
            <person name="Henrissat B."/>
            <person name="Kohler A."/>
            <person name="Grigoriev I.V."/>
            <person name="Martin F.M."/>
            <person name="Hacquard S."/>
        </authorList>
    </citation>
    <scope>NUCLEOTIDE SEQUENCE</scope>
    <source>
        <strain evidence="4">MPI-CAGE-CH-0243</strain>
    </source>
</reference>
<dbReference type="InterPro" id="IPR050121">
    <property type="entry name" value="Cytochrome_P450_monoxygenase"/>
</dbReference>
<dbReference type="PANTHER" id="PTHR24305">
    <property type="entry name" value="CYTOCHROME P450"/>
    <property type="match status" value="1"/>
</dbReference>
<keyword evidence="2" id="KW-0349">Heme</keyword>
<gene>
    <name evidence="4" type="ORF">B0J11DRAFT_234729</name>
</gene>
<dbReference type="GO" id="GO:0016705">
    <property type="term" value="F:oxidoreductase activity, acting on paired donors, with incorporation or reduction of molecular oxygen"/>
    <property type="evidence" value="ECO:0007669"/>
    <property type="project" value="InterPro"/>
</dbReference>
<keyword evidence="5" id="KW-1185">Reference proteome</keyword>
<keyword evidence="3" id="KW-0812">Transmembrane</keyword>